<accession>A0ABR2EKF6</accession>
<organism evidence="1 2">
    <name type="scientific">Hibiscus sabdariffa</name>
    <name type="common">roselle</name>
    <dbReference type="NCBI Taxonomy" id="183260"/>
    <lineage>
        <taxon>Eukaryota</taxon>
        <taxon>Viridiplantae</taxon>
        <taxon>Streptophyta</taxon>
        <taxon>Embryophyta</taxon>
        <taxon>Tracheophyta</taxon>
        <taxon>Spermatophyta</taxon>
        <taxon>Magnoliopsida</taxon>
        <taxon>eudicotyledons</taxon>
        <taxon>Gunneridae</taxon>
        <taxon>Pentapetalae</taxon>
        <taxon>rosids</taxon>
        <taxon>malvids</taxon>
        <taxon>Malvales</taxon>
        <taxon>Malvaceae</taxon>
        <taxon>Malvoideae</taxon>
        <taxon>Hibiscus</taxon>
    </lineage>
</organism>
<dbReference type="Proteomes" id="UP001472677">
    <property type="component" value="Unassembled WGS sequence"/>
</dbReference>
<comment type="caution">
    <text evidence="1">The sequence shown here is derived from an EMBL/GenBank/DDBJ whole genome shotgun (WGS) entry which is preliminary data.</text>
</comment>
<proteinExistence type="predicted"/>
<protein>
    <submittedName>
        <fullName evidence="1">Uncharacterized protein</fullName>
    </submittedName>
</protein>
<keyword evidence="2" id="KW-1185">Reference proteome</keyword>
<evidence type="ECO:0000313" key="2">
    <source>
        <dbReference type="Proteomes" id="UP001472677"/>
    </source>
</evidence>
<name>A0ABR2EKF6_9ROSI</name>
<sequence length="94" mass="9901">MVARAKHSSSVAKRIEVALLCTANQVSVRTIYVSNKGVDNNEVLGGYVGVGYNADDNVDGMGVGSLCEHWIVRVYANIGVGIVDADDIADGSEM</sequence>
<dbReference type="EMBL" id="JBBPBM010000012">
    <property type="protein sequence ID" value="KAK8562340.1"/>
    <property type="molecule type" value="Genomic_DNA"/>
</dbReference>
<gene>
    <name evidence="1" type="ORF">V6N12_010424</name>
</gene>
<reference evidence="1 2" key="1">
    <citation type="journal article" date="2024" name="G3 (Bethesda)">
        <title>Genome assembly of Hibiscus sabdariffa L. provides insights into metabolisms of medicinal natural products.</title>
        <authorList>
            <person name="Kim T."/>
        </authorList>
    </citation>
    <scope>NUCLEOTIDE SEQUENCE [LARGE SCALE GENOMIC DNA]</scope>
    <source>
        <strain evidence="1">TK-2024</strain>
        <tissue evidence="1">Old leaves</tissue>
    </source>
</reference>
<evidence type="ECO:0000313" key="1">
    <source>
        <dbReference type="EMBL" id="KAK8562340.1"/>
    </source>
</evidence>